<evidence type="ECO:0000256" key="1">
    <source>
        <dbReference type="SAM" id="MobiDB-lite"/>
    </source>
</evidence>
<feature type="compositionally biased region" description="Basic residues" evidence="1">
    <location>
        <begin position="225"/>
        <end position="239"/>
    </location>
</feature>
<gene>
    <name evidence="3" type="ORF">LCPAC304_05560</name>
</gene>
<feature type="region of interest" description="Disordered" evidence="1">
    <location>
        <begin position="159"/>
        <end position="260"/>
    </location>
</feature>
<keyword evidence="2" id="KW-0472">Membrane</keyword>
<name>A0A481ZAT5_9VIRU</name>
<accession>A0A481ZAT5</accession>
<evidence type="ECO:0000313" key="3">
    <source>
        <dbReference type="EMBL" id="QBK92209.1"/>
    </source>
</evidence>
<reference evidence="3" key="1">
    <citation type="journal article" date="2019" name="MBio">
        <title>Virus Genomes from Deep Sea Sediments Expand the Ocean Megavirome and Support Independent Origins of Viral Gigantism.</title>
        <authorList>
            <person name="Backstrom D."/>
            <person name="Yutin N."/>
            <person name="Jorgensen S.L."/>
            <person name="Dharamshi J."/>
            <person name="Homa F."/>
            <person name="Zaremba-Niedwiedzka K."/>
            <person name="Spang A."/>
            <person name="Wolf Y.I."/>
            <person name="Koonin E.V."/>
            <person name="Ettema T.J."/>
        </authorList>
    </citation>
    <scope>NUCLEOTIDE SEQUENCE</scope>
</reference>
<protein>
    <submittedName>
        <fullName evidence="3">Uncharacterized protein</fullName>
    </submittedName>
</protein>
<keyword evidence="2" id="KW-0812">Transmembrane</keyword>
<proteinExistence type="predicted"/>
<feature type="transmembrane region" description="Helical" evidence="2">
    <location>
        <begin position="69"/>
        <end position="91"/>
    </location>
</feature>
<feature type="compositionally biased region" description="Basic residues" evidence="1">
    <location>
        <begin position="161"/>
        <end position="187"/>
    </location>
</feature>
<keyword evidence="2" id="KW-1133">Transmembrane helix</keyword>
<sequence length="283" mass="33943">MEAETTSLRSLEDFDEALSKLEESFSTQDLPEECTSLTELRNAVLKDLFPVFGSCNILKIRKSSSKTNCILWLVLQLQDHFIYAVIFHLIWTDEKKGMNMYKKLEEVDVGWIKLHTPKTLNEFHGFIESNECFHYSLTDETSYGIELPCFEKFLSRVSENHHHHHPQQHKKHEKHSVSKQRRHRHQRPQTPPERPLRQKYRTYETAQRRRHHPSPRHREQIQKERRSKHKRQKKKQRSHRLVETVYTSSEEAHPFDARKKSTIDQRWNNVLVKKKPSHQDPSF</sequence>
<evidence type="ECO:0000256" key="2">
    <source>
        <dbReference type="SAM" id="Phobius"/>
    </source>
</evidence>
<organism evidence="3">
    <name type="scientific">Pithovirus LCPAC304</name>
    <dbReference type="NCBI Taxonomy" id="2506594"/>
    <lineage>
        <taxon>Viruses</taxon>
        <taxon>Pithoviruses</taxon>
    </lineage>
</organism>
<feature type="compositionally biased region" description="Basic and acidic residues" evidence="1">
    <location>
        <begin position="250"/>
        <end position="260"/>
    </location>
</feature>
<dbReference type="EMBL" id="MK500569">
    <property type="protein sequence ID" value="QBK92209.1"/>
    <property type="molecule type" value="Genomic_DNA"/>
</dbReference>